<dbReference type="RefSeq" id="WP_368497179.1">
    <property type="nucleotide sequence ID" value="NZ_CP162511.1"/>
</dbReference>
<evidence type="ECO:0008006" key="2">
    <source>
        <dbReference type="Google" id="ProtNLM"/>
    </source>
</evidence>
<protein>
    <recommendedName>
        <fullName evidence="2">PIN domain-containing protein</fullName>
    </recommendedName>
</protein>
<dbReference type="EMBL" id="CP162511">
    <property type="protein sequence ID" value="XDI04772.1"/>
    <property type="molecule type" value="Genomic_DNA"/>
</dbReference>
<sequence length="154" mass="16962">MNEELFLLDNNALSHLTLSQRASLFFRMRCFLPTEIIHEADGFPDAAAFKDIEYPTTGSVLKHLGTVMAAIPAGDTNLVNLYANKGAGDPMLIACALDGMEKAAPLLWGPTWVVISNDKAVRAVSTELGVEARSRDEFFRRTVDEWRSPDSFDG</sequence>
<gene>
    <name evidence="1" type="ORF">ABFY20_15710</name>
</gene>
<reference evidence="1" key="1">
    <citation type="submission" date="2024-05" db="EMBL/GenBank/DDBJ databases">
        <title>Herbiconiux sp. A18JL235.</title>
        <authorList>
            <person name="Zhang G."/>
        </authorList>
    </citation>
    <scope>NUCLEOTIDE SEQUENCE</scope>
    <source>
        <strain evidence="1">A18JL235</strain>
    </source>
</reference>
<accession>A0AB39BFH5</accession>
<dbReference type="AlphaFoldDB" id="A0AB39BFH5"/>
<evidence type="ECO:0000313" key="1">
    <source>
        <dbReference type="EMBL" id="XDI04772.1"/>
    </source>
</evidence>
<organism evidence="1">
    <name type="scientific">Herbiconiux sp. A18JL235</name>
    <dbReference type="NCBI Taxonomy" id="3152363"/>
    <lineage>
        <taxon>Bacteria</taxon>
        <taxon>Bacillati</taxon>
        <taxon>Actinomycetota</taxon>
        <taxon>Actinomycetes</taxon>
        <taxon>Micrococcales</taxon>
        <taxon>Microbacteriaceae</taxon>
        <taxon>Herbiconiux</taxon>
    </lineage>
</organism>
<proteinExistence type="predicted"/>
<name>A0AB39BFH5_9MICO</name>